<dbReference type="AlphaFoldDB" id="A0A563UBH9"/>
<keyword evidence="3" id="KW-1185">Reference proteome</keyword>
<gene>
    <name evidence="2" type="ORF">FPZ42_05200</name>
</gene>
<organism evidence="2 3">
    <name type="scientific">Mucilaginibacter achroorhodeus</name>
    <dbReference type="NCBI Taxonomy" id="2599294"/>
    <lineage>
        <taxon>Bacteria</taxon>
        <taxon>Pseudomonadati</taxon>
        <taxon>Bacteroidota</taxon>
        <taxon>Sphingobacteriia</taxon>
        <taxon>Sphingobacteriales</taxon>
        <taxon>Sphingobacteriaceae</taxon>
        <taxon>Mucilaginibacter</taxon>
    </lineage>
</organism>
<dbReference type="InterPro" id="IPR028973">
    <property type="entry name" value="PhnB-like"/>
</dbReference>
<protein>
    <submittedName>
        <fullName evidence="2">VOC family protein</fullName>
    </submittedName>
</protein>
<accession>A0A563UBH9</accession>
<comment type="caution">
    <text evidence="2">The sequence shown here is derived from an EMBL/GenBank/DDBJ whole genome shotgun (WGS) entry which is preliminary data.</text>
</comment>
<name>A0A563UBH9_9SPHI</name>
<reference evidence="2 3" key="1">
    <citation type="submission" date="2019-07" db="EMBL/GenBank/DDBJ databases">
        <authorList>
            <person name="Kim J."/>
        </authorList>
    </citation>
    <scope>NUCLEOTIDE SEQUENCE [LARGE SCALE GENOMIC DNA]</scope>
    <source>
        <strain evidence="2 3">MJ1a</strain>
    </source>
</reference>
<dbReference type="Proteomes" id="UP000318010">
    <property type="component" value="Unassembled WGS sequence"/>
</dbReference>
<proteinExistence type="predicted"/>
<evidence type="ECO:0000259" key="1">
    <source>
        <dbReference type="Pfam" id="PF06983"/>
    </source>
</evidence>
<evidence type="ECO:0000313" key="3">
    <source>
        <dbReference type="Proteomes" id="UP000318010"/>
    </source>
</evidence>
<dbReference type="CDD" id="cd06588">
    <property type="entry name" value="PhnB_like"/>
    <property type="match status" value="1"/>
</dbReference>
<dbReference type="InterPro" id="IPR029068">
    <property type="entry name" value="Glyas_Bleomycin-R_OHBP_Dase"/>
</dbReference>
<dbReference type="Pfam" id="PF06983">
    <property type="entry name" value="3-dmu-9_3-mt"/>
    <property type="match status" value="1"/>
</dbReference>
<feature type="domain" description="PhnB-like" evidence="1">
    <location>
        <begin position="3"/>
        <end position="130"/>
    </location>
</feature>
<dbReference type="PANTHER" id="PTHR33990">
    <property type="entry name" value="PROTEIN YJDN-RELATED"/>
    <property type="match status" value="1"/>
</dbReference>
<dbReference type="RefSeq" id="WP_146269401.1">
    <property type="nucleotide sequence ID" value="NZ_VOEI01000001.1"/>
</dbReference>
<dbReference type="OrthoDB" id="9795306at2"/>
<evidence type="ECO:0000313" key="2">
    <source>
        <dbReference type="EMBL" id="TWR28609.1"/>
    </source>
</evidence>
<dbReference type="PANTHER" id="PTHR33990:SF1">
    <property type="entry name" value="PROTEIN YJDN"/>
    <property type="match status" value="1"/>
</dbReference>
<sequence length="135" mass="14999">MIKLSSYINFNNNATEAMTFYHQVLGGKLSLMKVKDSPMKDMFPAEQQDIILHADLTGDDFTIQGTDMPDSDVQAFVGAVSISLTLASVAEVHDKFEKLREGGKAKHEVMSFFAGTMGNVTDKYGVRWNIFTPEK</sequence>
<dbReference type="SUPFAM" id="SSF54593">
    <property type="entry name" value="Glyoxalase/Bleomycin resistance protein/Dihydroxybiphenyl dioxygenase"/>
    <property type="match status" value="1"/>
</dbReference>
<dbReference type="EMBL" id="VOEI01000001">
    <property type="protein sequence ID" value="TWR28609.1"/>
    <property type="molecule type" value="Genomic_DNA"/>
</dbReference>
<dbReference type="Gene3D" id="3.10.180.10">
    <property type="entry name" value="2,3-Dihydroxybiphenyl 1,2-Dioxygenase, domain 1"/>
    <property type="match status" value="1"/>
</dbReference>